<evidence type="ECO:0000313" key="10">
    <source>
        <dbReference type="Proteomes" id="UP000824007"/>
    </source>
</evidence>
<dbReference type="AlphaFoldDB" id="A0A9D1YQ52"/>
<feature type="binding site" evidence="7">
    <location>
        <position position="33"/>
    </location>
    <ligand>
        <name>phosphoenolpyruvate</name>
        <dbReference type="ChEBI" id="CHEBI:58702"/>
    </ligand>
</feature>
<organism evidence="9 10">
    <name type="scientific">Candidatus Eisenbergiella pullistercoris</name>
    <dbReference type="NCBI Taxonomy" id="2838555"/>
    <lineage>
        <taxon>Bacteria</taxon>
        <taxon>Bacillati</taxon>
        <taxon>Bacillota</taxon>
        <taxon>Clostridia</taxon>
        <taxon>Lachnospirales</taxon>
        <taxon>Lachnospiraceae</taxon>
        <taxon>Eisenbergiella</taxon>
    </lineage>
</organism>
<evidence type="ECO:0000256" key="2">
    <source>
        <dbReference type="ARBA" id="ARBA00009948"/>
    </source>
</evidence>
<feature type="binding site" evidence="7">
    <location>
        <position position="416"/>
    </location>
    <ligand>
        <name>phosphoenolpyruvate</name>
        <dbReference type="ChEBI" id="CHEBI:58702"/>
    </ligand>
</feature>
<reference evidence="9" key="2">
    <citation type="submission" date="2021-04" db="EMBL/GenBank/DDBJ databases">
        <authorList>
            <person name="Gilroy R."/>
        </authorList>
    </citation>
    <scope>NUCLEOTIDE SEQUENCE</scope>
    <source>
        <strain evidence="9">ChiSxjej3B15-24422</strain>
    </source>
</reference>
<dbReference type="PIRSF" id="PIRSF000505">
    <property type="entry name" value="EPSPS"/>
    <property type="match status" value="1"/>
</dbReference>
<keyword evidence="3 7" id="KW-0028">Amino-acid biosynthesis</keyword>
<evidence type="ECO:0000256" key="7">
    <source>
        <dbReference type="HAMAP-Rule" id="MF_00210"/>
    </source>
</evidence>
<comment type="caution">
    <text evidence="7">Lacks conserved residue(s) required for the propagation of feature annotation.</text>
</comment>
<dbReference type="Pfam" id="PF00275">
    <property type="entry name" value="EPSP_synthase"/>
    <property type="match status" value="1"/>
</dbReference>
<evidence type="ECO:0000256" key="1">
    <source>
        <dbReference type="ARBA" id="ARBA00004811"/>
    </source>
</evidence>
<feature type="binding site" evidence="7">
    <location>
        <position position="344"/>
    </location>
    <ligand>
        <name>3-phosphoshikimate</name>
        <dbReference type="ChEBI" id="CHEBI:145989"/>
    </ligand>
</feature>
<evidence type="ECO:0000256" key="6">
    <source>
        <dbReference type="ARBA" id="ARBA00044633"/>
    </source>
</evidence>
<dbReference type="InterPro" id="IPR001986">
    <property type="entry name" value="Enolpyruvate_Tfrase_dom"/>
</dbReference>
<comment type="similarity">
    <text evidence="2 7">Belongs to the EPSP synthase family.</text>
</comment>
<feature type="binding site" evidence="7">
    <location>
        <position position="192"/>
    </location>
    <ligand>
        <name>3-phosphoshikimate</name>
        <dbReference type="ChEBI" id="CHEBI:145989"/>
    </ligand>
</feature>
<evidence type="ECO:0000256" key="4">
    <source>
        <dbReference type="ARBA" id="ARBA00022679"/>
    </source>
</evidence>
<sequence length="460" mass="49933">MAGKVYQVRNIYQDLYEGAGGRKAFTARVPGSKSITNRALLLSMLSDGDCILKGALFSDDSRYLVQCIADLGFAITVEEAAEEIRVKGLGGRIPKKEASVYVGSAGTAARFLTALLGLKEGVWHLDASEQMRRRPMEPLFSCLKSLGTQVVYEGEEGHFPFTLIVGKREAEKVAASTAGRQTVTVDIAHSSQFLSALLIASCCSGRDLDIRVKGTHGMAYIDMTVKMMEQFGIVPQRLDGVSEKAGSAGTGGFRMGQGCYRHQVYEIEPDVSAACYFYAMAALLGIEGRVQGVHFDSLQGDVEFLRILGRMGCEMKETPEGIVLFGPEKGRLKGVEADMHACSDQAITLAAIAPYADSPVTITGIGHIRYQESDRLAAISQELTRIGIRVRTWEDGLTIWPGRPGPGKVRTYDDHRMAMGFSLTGLRADGIEIDDPGCCRKTFAGYFEVLDRVLGELAGK</sequence>
<dbReference type="PANTHER" id="PTHR21090">
    <property type="entry name" value="AROM/DEHYDROQUINATE SYNTHASE"/>
    <property type="match status" value="1"/>
</dbReference>
<keyword evidence="7" id="KW-0963">Cytoplasm</keyword>
<dbReference type="Gene3D" id="3.65.10.10">
    <property type="entry name" value="Enolpyruvate transferase domain"/>
    <property type="match status" value="2"/>
</dbReference>
<dbReference type="InterPro" id="IPR013792">
    <property type="entry name" value="RNA3'P_cycl/enolpyr_Trfase_a/b"/>
</dbReference>
<comment type="caution">
    <text evidence="9">The sequence shown here is derived from an EMBL/GenBank/DDBJ whole genome shotgun (WGS) entry which is preliminary data.</text>
</comment>
<dbReference type="InterPro" id="IPR006264">
    <property type="entry name" value="EPSP_synthase"/>
</dbReference>
<feature type="binding site" evidence="7">
    <location>
        <position position="190"/>
    </location>
    <ligand>
        <name>3-phosphoshikimate</name>
        <dbReference type="ChEBI" id="CHEBI:145989"/>
    </ligand>
</feature>
<dbReference type="HAMAP" id="MF_00210">
    <property type="entry name" value="EPSP_synth"/>
    <property type="match status" value="1"/>
</dbReference>
<comment type="subcellular location">
    <subcellularLocation>
        <location evidence="7">Cytoplasm</location>
    </subcellularLocation>
</comment>
<dbReference type="NCBIfam" id="TIGR01356">
    <property type="entry name" value="aroA"/>
    <property type="match status" value="1"/>
</dbReference>
<comment type="subunit">
    <text evidence="7">Monomer.</text>
</comment>
<feature type="binding site" evidence="7">
    <location>
        <position position="33"/>
    </location>
    <ligand>
        <name>3-phosphoshikimate</name>
        <dbReference type="ChEBI" id="CHEBI:145989"/>
    </ligand>
</feature>
<evidence type="ECO:0000256" key="5">
    <source>
        <dbReference type="ARBA" id="ARBA00023141"/>
    </source>
</evidence>
<accession>A0A9D1YQ52</accession>
<comment type="catalytic activity">
    <reaction evidence="6">
        <text>3-phosphoshikimate + phosphoenolpyruvate = 5-O-(1-carboxyvinyl)-3-phosphoshikimate + phosphate</text>
        <dbReference type="Rhea" id="RHEA:21256"/>
        <dbReference type="ChEBI" id="CHEBI:43474"/>
        <dbReference type="ChEBI" id="CHEBI:57701"/>
        <dbReference type="ChEBI" id="CHEBI:58702"/>
        <dbReference type="ChEBI" id="CHEBI:145989"/>
        <dbReference type="EC" id="2.5.1.19"/>
    </reaction>
    <physiologicalReaction direction="left-to-right" evidence="6">
        <dbReference type="Rhea" id="RHEA:21257"/>
    </physiologicalReaction>
</comment>
<gene>
    <name evidence="7 9" type="primary">aroA</name>
    <name evidence="9" type="ORF">H9831_06850</name>
</gene>
<evidence type="ECO:0000256" key="3">
    <source>
        <dbReference type="ARBA" id="ARBA00022605"/>
    </source>
</evidence>
<feature type="binding site" evidence="7">
    <location>
        <position position="191"/>
    </location>
    <ligand>
        <name>3-phosphoshikimate</name>
        <dbReference type="ChEBI" id="CHEBI:145989"/>
    </ligand>
</feature>
<dbReference type="EMBL" id="DXDD01000086">
    <property type="protein sequence ID" value="HIY60378.1"/>
    <property type="molecule type" value="Genomic_DNA"/>
</dbReference>
<dbReference type="SUPFAM" id="SSF55205">
    <property type="entry name" value="EPT/RTPC-like"/>
    <property type="match status" value="1"/>
</dbReference>
<reference evidence="9" key="1">
    <citation type="journal article" date="2021" name="PeerJ">
        <title>Extensive microbial diversity within the chicken gut microbiome revealed by metagenomics and culture.</title>
        <authorList>
            <person name="Gilroy R."/>
            <person name="Ravi A."/>
            <person name="Getino M."/>
            <person name="Pursley I."/>
            <person name="Horton D.L."/>
            <person name="Alikhan N.F."/>
            <person name="Baker D."/>
            <person name="Gharbi K."/>
            <person name="Hall N."/>
            <person name="Watson M."/>
            <person name="Adriaenssens E.M."/>
            <person name="Foster-Nyarko E."/>
            <person name="Jarju S."/>
            <person name="Secka A."/>
            <person name="Antonio M."/>
            <person name="Oren A."/>
            <person name="Chaudhuri R.R."/>
            <person name="La Ragione R."/>
            <person name="Hildebrand F."/>
            <person name="Pallen M.J."/>
        </authorList>
    </citation>
    <scope>NUCLEOTIDE SEQUENCE</scope>
    <source>
        <strain evidence="9">ChiSxjej3B15-24422</strain>
    </source>
</reference>
<feature type="binding site" evidence="7">
    <location>
        <position position="441"/>
    </location>
    <ligand>
        <name>phosphoenolpyruvate</name>
        <dbReference type="ChEBI" id="CHEBI:58702"/>
    </ligand>
</feature>
<dbReference type="GO" id="GO:0005737">
    <property type="term" value="C:cytoplasm"/>
    <property type="evidence" value="ECO:0007669"/>
    <property type="project" value="UniProtKB-SubCell"/>
</dbReference>
<proteinExistence type="inferred from homology"/>
<dbReference type="Proteomes" id="UP000824007">
    <property type="component" value="Unassembled WGS sequence"/>
</dbReference>
<feature type="binding site" evidence="7">
    <location>
        <position position="371"/>
    </location>
    <ligand>
        <name>3-phosphoshikimate</name>
        <dbReference type="ChEBI" id="CHEBI:145989"/>
    </ligand>
</feature>
<dbReference type="GO" id="GO:0003866">
    <property type="term" value="F:3-phosphoshikimate 1-carboxyvinyltransferase activity"/>
    <property type="evidence" value="ECO:0007669"/>
    <property type="project" value="UniProtKB-UniRule"/>
</dbReference>
<dbReference type="PANTHER" id="PTHR21090:SF5">
    <property type="entry name" value="PENTAFUNCTIONAL AROM POLYPEPTIDE"/>
    <property type="match status" value="1"/>
</dbReference>
<comment type="function">
    <text evidence="7">Catalyzes the transfer of the enolpyruvyl moiety of phosphoenolpyruvate (PEP) to the 5-hydroxyl of shikimate-3-phosphate (S3P) to produce enolpyruvyl shikimate-3-phosphate and inorganic phosphate.</text>
</comment>
<protein>
    <recommendedName>
        <fullName evidence="7">3-phosphoshikimate 1-carboxyvinyltransferase</fullName>
        <ecNumber evidence="7">2.5.1.19</ecNumber>
    </recommendedName>
    <alternativeName>
        <fullName evidence="7">5-enolpyruvylshikimate-3-phosphate synthase</fullName>
        <shortName evidence="7">EPSP synthase</shortName>
        <shortName evidence="7">EPSPS</shortName>
    </alternativeName>
</protein>
<feature type="binding site" evidence="7">
    <location>
        <position position="34"/>
    </location>
    <ligand>
        <name>3-phosphoshikimate</name>
        <dbReference type="ChEBI" id="CHEBI:145989"/>
    </ligand>
</feature>
<feature type="binding site" evidence="7">
    <location>
        <position position="134"/>
    </location>
    <ligand>
        <name>phosphoenolpyruvate</name>
        <dbReference type="ChEBI" id="CHEBI:58702"/>
    </ligand>
</feature>
<dbReference type="EC" id="2.5.1.19" evidence="7"/>
<dbReference type="GO" id="GO:0009073">
    <property type="term" value="P:aromatic amino acid family biosynthetic process"/>
    <property type="evidence" value="ECO:0007669"/>
    <property type="project" value="UniProtKB-KW"/>
</dbReference>
<name>A0A9D1YQ52_9FIRM</name>
<comment type="pathway">
    <text evidence="1 7">Metabolic intermediate biosynthesis; chorismate biosynthesis; chorismate from D-erythrose 4-phosphate and phosphoenolpyruvate: step 6/7.</text>
</comment>
<feature type="binding site" evidence="7">
    <location>
        <position position="38"/>
    </location>
    <ligand>
        <name>3-phosphoshikimate</name>
        <dbReference type="ChEBI" id="CHEBI:145989"/>
    </ligand>
</feature>
<feature type="binding site" evidence="7">
    <location>
        <position position="192"/>
    </location>
    <ligand>
        <name>phosphoenolpyruvate</name>
        <dbReference type="ChEBI" id="CHEBI:58702"/>
    </ligand>
</feature>
<feature type="binding site" evidence="7">
    <location>
        <position position="106"/>
    </location>
    <ligand>
        <name>phosphoenolpyruvate</name>
        <dbReference type="ChEBI" id="CHEBI:58702"/>
    </ligand>
</feature>
<feature type="active site" description="Proton acceptor" evidence="7">
    <location>
        <position position="344"/>
    </location>
</feature>
<feature type="domain" description="Enolpyruvate transferase" evidence="8">
    <location>
        <begin position="28"/>
        <end position="450"/>
    </location>
</feature>
<evidence type="ECO:0000259" key="8">
    <source>
        <dbReference type="Pfam" id="PF00275"/>
    </source>
</evidence>
<feature type="binding site" evidence="7">
    <location>
        <position position="375"/>
    </location>
    <ligand>
        <name>phosphoenolpyruvate</name>
        <dbReference type="ChEBI" id="CHEBI:58702"/>
    </ligand>
</feature>
<keyword evidence="5 7" id="KW-0057">Aromatic amino acid biosynthesis</keyword>
<dbReference type="InterPro" id="IPR036968">
    <property type="entry name" value="Enolpyruvate_Tfrase_sf"/>
</dbReference>
<dbReference type="GO" id="GO:0008652">
    <property type="term" value="P:amino acid biosynthetic process"/>
    <property type="evidence" value="ECO:0007669"/>
    <property type="project" value="UniProtKB-KW"/>
</dbReference>
<dbReference type="CDD" id="cd01556">
    <property type="entry name" value="EPSP_synthase"/>
    <property type="match status" value="1"/>
</dbReference>
<keyword evidence="4 7" id="KW-0808">Transferase</keyword>
<dbReference type="GO" id="GO:0009423">
    <property type="term" value="P:chorismate biosynthetic process"/>
    <property type="evidence" value="ECO:0007669"/>
    <property type="project" value="UniProtKB-UniRule"/>
</dbReference>
<evidence type="ECO:0000313" key="9">
    <source>
        <dbReference type="EMBL" id="HIY60378.1"/>
    </source>
</evidence>